<dbReference type="NCBIfam" id="TIGR01307">
    <property type="entry name" value="pgm_bpd_ind"/>
    <property type="match status" value="1"/>
</dbReference>
<keyword evidence="17" id="KW-1185">Reference proteome</keyword>
<evidence type="ECO:0000256" key="4">
    <source>
        <dbReference type="ARBA" id="ARBA00008819"/>
    </source>
</evidence>
<dbReference type="Gene3D" id="3.40.720.10">
    <property type="entry name" value="Alkaline Phosphatase, subunit A"/>
    <property type="match status" value="1"/>
</dbReference>
<feature type="binding site" evidence="9 12">
    <location>
        <position position="188"/>
    </location>
    <ligand>
        <name>substrate</name>
    </ligand>
</feature>
<comment type="catalytic activity">
    <reaction evidence="1 9">
        <text>(2R)-2-phosphoglycerate = (2R)-3-phosphoglycerate</text>
        <dbReference type="Rhea" id="RHEA:15901"/>
        <dbReference type="ChEBI" id="CHEBI:58272"/>
        <dbReference type="ChEBI" id="CHEBI:58289"/>
        <dbReference type="EC" id="5.4.2.12"/>
    </reaction>
</comment>
<proteinExistence type="inferred from homology"/>
<keyword evidence="5 9" id="KW-0479">Metal-binding</keyword>
<dbReference type="EC" id="5.4.2.12" evidence="9 10"/>
<evidence type="ECO:0000256" key="7">
    <source>
        <dbReference type="ARBA" id="ARBA00023211"/>
    </source>
</evidence>
<organism evidence="16 17">
    <name type="scientific">Bosea vaviloviae</name>
    <dbReference type="NCBI Taxonomy" id="1526658"/>
    <lineage>
        <taxon>Bacteria</taxon>
        <taxon>Pseudomonadati</taxon>
        <taxon>Pseudomonadota</taxon>
        <taxon>Alphaproteobacteria</taxon>
        <taxon>Hyphomicrobiales</taxon>
        <taxon>Boseaceae</taxon>
        <taxon>Bosea</taxon>
    </lineage>
</organism>
<dbReference type="RefSeq" id="WP_054208470.1">
    <property type="nucleotide sequence ID" value="NZ_LGSZ01000028.1"/>
</dbReference>
<dbReference type="CDD" id="cd16010">
    <property type="entry name" value="iPGM"/>
    <property type="match status" value="1"/>
</dbReference>
<feature type="binding site" evidence="9 12">
    <location>
        <begin position="253"/>
        <end position="256"/>
    </location>
    <ligand>
        <name>substrate</name>
    </ligand>
</feature>
<dbReference type="InterPro" id="IPR006124">
    <property type="entry name" value="Metalloenzyme"/>
</dbReference>
<comment type="similarity">
    <text evidence="4 9">Belongs to the BPG-independent phosphoglycerate mutase family.</text>
</comment>
<keyword evidence="8 9" id="KW-0413">Isomerase</keyword>
<dbReference type="EMBL" id="LGSZ01000028">
    <property type="protein sequence ID" value="KPH81633.1"/>
    <property type="molecule type" value="Genomic_DNA"/>
</dbReference>
<feature type="binding site" evidence="9 13">
    <location>
        <position position="456"/>
    </location>
    <ligand>
        <name>Mn(2+)</name>
        <dbReference type="ChEBI" id="CHEBI:29035"/>
        <label>1</label>
    </ligand>
</feature>
<dbReference type="PANTHER" id="PTHR31637:SF0">
    <property type="entry name" value="2,3-BISPHOSPHOGLYCERATE-INDEPENDENT PHOSPHOGLYCERATE MUTASE"/>
    <property type="match status" value="1"/>
</dbReference>
<feature type="binding site" evidence="9 13">
    <location>
        <position position="438"/>
    </location>
    <ligand>
        <name>Mn(2+)</name>
        <dbReference type="ChEBI" id="CHEBI:29035"/>
        <label>2</label>
    </ligand>
</feature>
<gene>
    <name evidence="9" type="primary">gpmI</name>
    <name evidence="16" type="ORF">AE618_07800</name>
</gene>
<dbReference type="GO" id="GO:0030145">
    <property type="term" value="F:manganese ion binding"/>
    <property type="evidence" value="ECO:0007669"/>
    <property type="project" value="UniProtKB-UniRule"/>
</dbReference>
<sequence length="504" mass="53062">MSLRPVMLMILDGWGWREEAENNAVRLAHTPNFDRLWARSPRAFLKTSGLDVGLPPGQMGNSEVGHLNLGAGRVVMQDLPRINQAIEDGSIAKALDTSGLIAALKASGGACHLLGLVSPGGVHAHQDHAAALAHILVGQGIPVRVHIFTDGRDTPPRSAAGFIADFIAALPPQAVIATVSGRYYAMDRDNRWERVEQAWRAMVLGQGHGFPDAPAVIASAYAGGVNDEFIKPAVIGGYAGMCDGDGLLSFNFRSDRIREILDAVLFADFAGFARPRLPVLAKAVSMTSYSAELDAIMPALFAPQTLANGLGETVAKAGLAQVHMAETEKYPHVTYFFNGGEETPYPREDRIMVPSPKVATYDLQPEMSAPELTDRAVEAIESGAYDLIVLNFANPDMVGHTGILAAAITAVETVDAGLGRIADAIARAGGAMLVTADHGNCELMVDPVTGAPHTAHTTNPVPVMVVGSAATGLADGRLADVAPTLLALLGVAQPAEMTGRSLLR</sequence>
<comment type="pathway">
    <text evidence="3 9">Carbohydrate degradation; glycolysis; pyruvate from D-glyceraldehyde 3-phosphate: step 3/5.</text>
</comment>
<feature type="active site" description="Phosphoserine intermediate" evidence="9 11">
    <location>
        <position position="62"/>
    </location>
</feature>
<feature type="binding site" evidence="9 13">
    <location>
        <position position="62"/>
    </location>
    <ligand>
        <name>Mn(2+)</name>
        <dbReference type="ChEBI" id="CHEBI:29035"/>
        <label>2</label>
    </ligand>
</feature>
<feature type="binding site" evidence="9 13">
    <location>
        <position position="396"/>
    </location>
    <ligand>
        <name>Mn(2+)</name>
        <dbReference type="ChEBI" id="CHEBI:29035"/>
        <label>1</label>
    </ligand>
</feature>
<evidence type="ECO:0000313" key="16">
    <source>
        <dbReference type="EMBL" id="KPH81633.1"/>
    </source>
</evidence>
<feature type="binding site" evidence="9 12">
    <location>
        <position position="182"/>
    </location>
    <ligand>
        <name>substrate</name>
    </ligand>
</feature>
<dbReference type="GO" id="GO:0006007">
    <property type="term" value="P:glucose catabolic process"/>
    <property type="evidence" value="ECO:0007669"/>
    <property type="project" value="InterPro"/>
</dbReference>
<keyword evidence="7 9" id="KW-0464">Manganese</keyword>
<dbReference type="Pfam" id="PF01676">
    <property type="entry name" value="Metalloenzyme"/>
    <property type="match status" value="1"/>
</dbReference>
<evidence type="ECO:0000256" key="10">
    <source>
        <dbReference type="NCBIfam" id="TIGR01307"/>
    </source>
</evidence>
<evidence type="ECO:0000256" key="2">
    <source>
        <dbReference type="ARBA" id="ARBA00002315"/>
    </source>
</evidence>
<dbReference type="GO" id="GO:0006096">
    <property type="term" value="P:glycolytic process"/>
    <property type="evidence" value="ECO:0007669"/>
    <property type="project" value="UniProtKB-UniRule"/>
</dbReference>
<dbReference type="UniPathway" id="UPA00109">
    <property type="reaction ID" value="UER00186"/>
</dbReference>
<dbReference type="GO" id="GO:0004619">
    <property type="term" value="F:phosphoglycerate mutase activity"/>
    <property type="evidence" value="ECO:0007669"/>
    <property type="project" value="UniProtKB-UniRule"/>
</dbReference>
<dbReference type="InterPro" id="IPR017850">
    <property type="entry name" value="Alkaline_phosphatase_core_sf"/>
</dbReference>
<dbReference type="GO" id="GO:0005829">
    <property type="term" value="C:cytosol"/>
    <property type="evidence" value="ECO:0007669"/>
    <property type="project" value="TreeGrafter"/>
</dbReference>
<feature type="binding site" evidence="9 13">
    <location>
        <position position="437"/>
    </location>
    <ligand>
        <name>Mn(2+)</name>
        <dbReference type="ChEBI" id="CHEBI:29035"/>
        <label>2</label>
    </ligand>
</feature>
<evidence type="ECO:0000256" key="6">
    <source>
        <dbReference type="ARBA" id="ARBA00023152"/>
    </source>
</evidence>
<dbReference type="HAMAP" id="MF_01038">
    <property type="entry name" value="GpmI"/>
    <property type="match status" value="1"/>
</dbReference>
<dbReference type="Pfam" id="PF06415">
    <property type="entry name" value="iPGM_N"/>
    <property type="match status" value="1"/>
</dbReference>
<evidence type="ECO:0000256" key="5">
    <source>
        <dbReference type="ARBA" id="ARBA00022723"/>
    </source>
</evidence>
<evidence type="ECO:0000256" key="12">
    <source>
        <dbReference type="PIRSR" id="PIRSR001492-2"/>
    </source>
</evidence>
<dbReference type="PANTHER" id="PTHR31637">
    <property type="entry name" value="2,3-BISPHOSPHOGLYCERATE-INDEPENDENT PHOSPHOGLYCERATE MUTASE"/>
    <property type="match status" value="1"/>
</dbReference>
<dbReference type="OrthoDB" id="9800863at2"/>
<feature type="binding site" evidence="9 12">
    <location>
        <position position="329"/>
    </location>
    <ligand>
        <name>substrate</name>
    </ligand>
</feature>
<dbReference type="Proteomes" id="UP000037822">
    <property type="component" value="Unassembled WGS sequence"/>
</dbReference>
<accession>A0A0N0MCU8</accession>
<comment type="caution">
    <text evidence="16">The sequence shown here is derived from an EMBL/GenBank/DDBJ whole genome shotgun (WGS) entry which is preliminary data.</text>
</comment>
<evidence type="ECO:0000256" key="1">
    <source>
        <dbReference type="ARBA" id="ARBA00000370"/>
    </source>
</evidence>
<evidence type="ECO:0000256" key="9">
    <source>
        <dbReference type="HAMAP-Rule" id="MF_01038"/>
    </source>
</evidence>
<name>A0A0N0MCU8_9HYPH</name>
<evidence type="ECO:0000313" key="17">
    <source>
        <dbReference type="Proteomes" id="UP000037822"/>
    </source>
</evidence>
<feature type="binding site" evidence="9 13">
    <location>
        <position position="400"/>
    </location>
    <ligand>
        <name>Mn(2+)</name>
        <dbReference type="ChEBI" id="CHEBI:29035"/>
        <label>1</label>
    </ligand>
</feature>
<dbReference type="AlphaFoldDB" id="A0A0N0MCU8"/>
<reference evidence="16 17" key="1">
    <citation type="submission" date="2015-07" db="EMBL/GenBank/DDBJ databases">
        <title>Whole genome sequencing of Bosea vaviloviae isolated from cave pool.</title>
        <authorList>
            <person name="Tan N.E.H."/>
            <person name="Lee Y.P."/>
            <person name="Gan H.M."/>
            <person name="Barton H."/>
            <person name="Savka M.A."/>
        </authorList>
    </citation>
    <scope>NUCLEOTIDE SEQUENCE [LARGE SCALE GENOMIC DNA]</scope>
    <source>
        <strain evidence="16 17">SD260</strain>
    </source>
</reference>
<evidence type="ECO:0000256" key="11">
    <source>
        <dbReference type="PIRSR" id="PIRSR001492-1"/>
    </source>
</evidence>
<evidence type="ECO:0000256" key="8">
    <source>
        <dbReference type="ARBA" id="ARBA00023235"/>
    </source>
</evidence>
<dbReference type="SUPFAM" id="SSF53649">
    <property type="entry name" value="Alkaline phosphatase-like"/>
    <property type="match status" value="1"/>
</dbReference>
<dbReference type="PATRIC" id="fig|1526658.3.peg.2238"/>
<evidence type="ECO:0000256" key="3">
    <source>
        <dbReference type="ARBA" id="ARBA00004798"/>
    </source>
</evidence>
<comment type="function">
    <text evidence="2 9">Catalyzes the interconversion of 2-phosphoglycerate and 3-phosphoglycerate.</text>
</comment>
<dbReference type="SUPFAM" id="SSF64158">
    <property type="entry name" value="2,3-Bisphosphoglycerate-independent phosphoglycerate mutase, substrate-binding domain"/>
    <property type="match status" value="1"/>
</dbReference>
<evidence type="ECO:0000259" key="14">
    <source>
        <dbReference type="Pfam" id="PF01676"/>
    </source>
</evidence>
<feature type="binding site" evidence="9 12">
    <location>
        <begin position="152"/>
        <end position="153"/>
    </location>
    <ligand>
        <name>substrate</name>
    </ligand>
</feature>
<dbReference type="InterPro" id="IPR036646">
    <property type="entry name" value="PGAM_B_sf"/>
</dbReference>
<feature type="domain" description="Metalloenzyme" evidence="14">
    <location>
        <begin position="5"/>
        <end position="492"/>
    </location>
</feature>
<dbReference type="PIRSF" id="PIRSF001492">
    <property type="entry name" value="IPGAM"/>
    <property type="match status" value="1"/>
</dbReference>
<evidence type="ECO:0000256" key="13">
    <source>
        <dbReference type="PIRSR" id="PIRSR001492-3"/>
    </source>
</evidence>
<feature type="domain" description="BPG-independent PGAM N-terminal" evidence="15">
    <location>
        <begin position="82"/>
        <end position="290"/>
    </location>
</feature>
<protein>
    <recommendedName>
        <fullName evidence="9 10">2,3-bisphosphoglycerate-independent phosphoglycerate mutase</fullName>
        <shortName evidence="9">BPG-independent PGAM</shortName>
        <shortName evidence="9">Phosphoglyceromutase</shortName>
        <shortName evidence="9">iPGM</shortName>
        <ecNumber evidence="9 10">5.4.2.12</ecNumber>
    </recommendedName>
</protein>
<dbReference type="FunFam" id="3.40.1450.10:FF:000002">
    <property type="entry name" value="2,3-bisphosphoglycerate-independent phosphoglycerate mutase"/>
    <property type="match status" value="1"/>
</dbReference>
<keyword evidence="6 9" id="KW-0324">Glycolysis</keyword>
<comment type="cofactor">
    <cofactor evidence="9">
        <name>Mn(2+)</name>
        <dbReference type="ChEBI" id="CHEBI:29035"/>
    </cofactor>
    <text evidence="9">Binds 2 manganese ions per subunit.</text>
</comment>
<feature type="binding site" evidence="9 12">
    <location>
        <position position="123"/>
    </location>
    <ligand>
        <name>substrate</name>
    </ligand>
</feature>
<feature type="binding site" evidence="9 13">
    <location>
        <position position="12"/>
    </location>
    <ligand>
        <name>Mn(2+)</name>
        <dbReference type="ChEBI" id="CHEBI:29035"/>
        <label>2</label>
    </ligand>
</feature>
<dbReference type="InterPro" id="IPR011258">
    <property type="entry name" value="BPG-indep_PGM_N"/>
</dbReference>
<evidence type="ECO:0000259" key="15">
    <source>
        <dbReference type="Pfam" id="PF06415"/>
    </source>
</evidence>
<dbReference type="InterPro" id="IPR005995">
    <property type="entry name" value="Pgm_bpd_ind"/>
</dbReference>
<comment type="subunit">
    <text evidence="9">Monomer.</text>
</comment>
<dbReference type="Gene3D" id="3.40.1450.10">
    <property type="entry name" value="BPG-independent phosphoglycerate mutase, domain B"/>
    <property type="match status" value="1"/>
</dbReference>